<evidence type="ECO:0000256" key="1">
    <source>
        <dbReference type="SAM" id="SignalP"/>
    </source>
</evidence>
<feature type="chain" id="PRO_5039327426" description="Secreted protein" evidence="1">
    <location>
        <begin position="23"/>
        <end position="92"/>
    </location>
</feature>
<reference evidence="2" key="1">
    <citation type="submission" date="2022-05" db="EMBL/GenBank/DDBJ databases">
        <title>The Musa troglodytarum L. genome provides insights into the mechanism of non-climacteric behaviour and enrichment of carotenoids.</title>
        <authorList>
            <person name="Wang J."/>
        </authorList>
    </citation>
    <scope>NUCLEOTIDE SEQUENCE</scope>
    <source>
        <tissue evidence="2">Leaf</tissue>
    </source>
</reference>
<proteinExistence type="predicted"/>
<evidence type="ECO:0008006" key="4">
    <source>
        <dbReference type="Google" id="ProtNLM"/>
    </source>
</evidence>
<keyword evidence="1" id="KW-0732">Signal</keyword>
<dbReference type="Proteomes" id="UP001055439">
    <property type="component" value="Chromosome 4"/>
</dbReference>
<keyword evidence="3" id="KW-1185">Reference proteome</keyword>
<evidence type="ECO:0000313" key="2">
    <source>
        <dbReference type="EMBL" id="URD95386.1"/>
    </source>
</evidence>
<accession>A0A9E7JWZ1</accession>
<feature type="signal peptide" evidence="1">
    <location>
        <begin position="1"/>
        <end position="22"/>
    </location>
</feature>
<evidence type="ECO:0000313" key="3">
    <source>
        <dbReference type="Proteomes" id="UP001055439"/>
    </source>
</evidence>
<dbReference type="EMBL" id="CP097506">
    <property type="protein sequence ID" value="URD95386.1"/>
    <property type="molecule type" value="Genomic_DNA"/>
</dbReference>
<name>A0A9E7JWZ1_9LILI</name>
<sequence>MSVVAGRLLLLLLFCFLFAANGERPVLKRFGPFLPPPPPPPPPPCSSSSVCMKQRLLLLDSMRFKHTWAGFGFGVKYLGFLHLDRRFAFAFT</sequence>
<gene>
    <name evidence="2" type="ORF">MUK42_31348</name>
</gene>
<dbReference type="AlphaFoldDB" id="A0A9E7JWZ1"/>
<organism evidence="2 3">
    <name type="scientific">Musa troglodytarum</name>
    <name type="common">fe'i banana</name>
    <dbReference type="NCBI Taxonomy" id="320322"/>
    <lineage>
        <taxon>Eukaryota</taxon>
        <taxon>Viridiplantae</taxon>
        <taxon>Streptophyta</taxon>
        <taxon>Embryophyta</taxon>
        <taxon>Tracheophyta</taxon>
        <taxon>Spermatophyta</taxon>
        <taxon>Magnoliopsida</taxon>
        <taxon>Liliopsida</taxon>
        <taxon>Zingiberales</taxon>
        <taxon>Musaceae</taxon>
        <taxon>Musa</taxon>
    </lineage>
</organism>
<protein>
    <recommendedName>
        <fullName evidence="4">Secreted protein</fullName>
    </recommendedName>
</protein>